<evidence type="ECO:0000256" key="5">
    <source>
        <dbReference type="ARBA" id="ARBA00034746"/>
    </source>
</evidence>
<evidence type="ECO:0000313" key="11">
    <source>
        <dbReference type="EnsemblMetazoa" id="GBRI023236-PA"/>
    </source>
</evidence>
<evidence type="ECO:0000256" key="7">
    <source>
        <dbReference type="ARBA" id="ARBA00034902"/>
    </source>
</evidence>
<evidence type="ECO:0000313" key="12">
    <source>
        <dbReference type="Proteomes" id="UP000091820"/>
    </source>
</evidence>
<reference evidence="12" key="1">
    <citation type="submission" date="2014-03" db="EMBL/GenBank/DDBJ databases">
        <authorList>
            <person name="Aksoy S."/>
            <person name="Warren W."/>
            <person name="Wilson R.K."/>
        </authorList>
    </citation>
    <scope>NUCLEOTIDE SEQUENCE [LARGE SCALE GENOMIC DNA]</scope>
    <source>
        <strain evidence="12">IAEA</strain>
    </source>
</reference>
<feature type="compositionally biased region" description="Basic residues" evidence="8">
    <location>
        <begin position="460"/>
        <end position="476"/>
    </location>
</feature>
<evidence type="ECO:0000256" key="2">
    <source>
        <dbReference type="ARBA" id="ARBA00022989"/>
    </source>
</evidence>
<dbReference type="EnsemblMetazoa" id="GBRI023236-RA">
    <property type="protein sequence ID" value="GBRI023236-PA"/>
    <property type="gene ID" value="GBRI023236"/>
</dbReference>
<feature type="signal peptide" evidence="10">
    <location>
        <begin position="1"/>
        <end position="20"/>
    </location>
</feature>
<evidence type="ECO:0000256" key="8">
    <source>
        <dbReference type="SAM" id="MobiDB-lite"/>
    </source>
</evidence>
<dbReference type="GO" id="GO:0032469">
    <property type="term" value="P:endoplasmic reticulum calcium ion homeostasis"/>
    <property type="evidence" value="ECO:0007669"/>
    <property type="project" value="InterPro"/>
</dbReference>
<evidence type="ECO:0000256" key="9">
    <source>
        <dbReference type="SAM" id="Phobius"/>
    </source>
</evidence>
<organism evidence="11 12">
    <name type="scientific">Glossina brevipalpis</name>
    <dbReference type="NCBI Taxonomy" id="37001"/>
    <lineage>
        <taxon>Eukaryota</taxon>
        <taxon>Metazoa</taxon>
        <taxon>Ecdysozoa</taxon>
        <taxon>Arthropoda</taxon>
        <taxon>Hexapoda</taxon>
        <taxon>Insecta</taxon>
        <taxon>Pterygota</taxon>
        <taxon>Neoptera</taxon>
        <taxon>Endopterygota</taxon>
        <taxon>Diptera</taxon>
        <taxon>Brachycera</taxon>
        <taxon>Muscomorpha</taxon>
        <taxon>Hippoboscoidea</taxon>
        <taxon>Glossinidae</taxon>
        <taxon>Glossina</taxon>
    </lineage>
</organism>
<comment type="similarity">
    <text evidence="5">Belongs to the CCDC47 family.</text>
</comment>
<keyword evidence="12" id="KW-1185">Reference proteome</keyword>
<dbReference type="InterPro" id="IPR012879">
    <property type="entry name" value="CCDC47"/>
</dbReference>
<feature type="chain" id="PRO_5008400413" description="PAT complex subunit CCDC47" evidence="10">
    <location>
        <begin position="21"/>
        <end position="476"/>
    </location>
</feature>
<keyword evidence="2 9" id="KW-1133">Transmembrane helix</keyword>
<evidence type="ECO:0000256" key="1">
    <source>
        <dbReference type="ARBA" id="ARBA00022692"/>
    </source>
</evidence>
<name>A0A1A9WKQ9_9MUSC</name>
<dbReference type="GO" id="GO:0030867">
    <property type="term" value="C:rough endoplasmic reticulum membrane"/>
    <property type="evidence" value="ECO:0007669"/>
    <property type="project" value="UniProtKB-SubCell"/>
</dbReference>
<accession>A0A1A9WKQ9</accession>
<dbReference type="PANTHER" id="PTHR12883">
    <property type="entry name" value="ADIPOCYTE-SPECIFIC PROTEIN 4-RELATED"/>
    <property type="match status" value="1"/>
</dbReference>
<dbReference type="Pfam" id="PF07946">
    <property type="entry name" value="CCDC47"/>
    <property type="match status" value="1"/>
</dbReference>
<reference evidence="11" key="2">
    <citation type="submission" date="2020-05" db="UniProtKB">
        <authorList>
            <consortium name="EnsemblMetazoa"/>
        </authorList>
    </citation>
    <scope>IDENTIFICATION</scope>
    <source>
        <strain evidence="11">IAEA</strain>
    </source>
</reference>
<dbReference type="GO" id="GO:0005509">
    <property type="term" value="F:calcium ion binding"/>
    <property type="evidence" value="ECO:0007669"/>
    <property type="project" value="InterPro"/>
</dbReference>
<dbReference type="Proteomes" id="UP000091820">
    <property type="component" value="Unassembled WGS sequence"/>
</dbReference>
<dbReference type="AlphaFoldDB" id="A0A1A9WKQ9"/>
<evidence type="ECO:0000256" key="6">
    <source>
        <dbReference type="ARBA" id="ARBA00034875"/>
    </source>
</evidence>
<dbReference type="VEuPathDB" id="VectorBase:GBRI023236"/>
<evidence type="ECO:0000256" key="4">
    <source>
        <dbReference type="ARBA" id="ARBA00034697"/>
    </source>
</evidence>
<evidence type="ECO:0000256" key="3">
    <source>
        <dbReference type="ARBA" id="ARBA00023136"/>
    </source>
</evidence>
<sequence length="476" mass="55026">MIHVKSVKFVVLCCLMLTQCCLNLAGDSSFEDNDFAEFEDFDSDDDLMKIQESNAGAQLSATEEVSSFTEKGVKRDQNILEDDDDDGIVEDEDEFFKDEEEFEGFDSPDKEDDDLDQRMTEPKLTVAKIPMHFRTHWDSYWIEMLMLAGLMVYFINFFVGKAKNANLANRWFNTHRALLDDNFVLVGDDGKMDNEKNGLIKESESLYTLWCSGRTCCEGMLVELKMIKRQDVVSLTAGLMRAQQDQVHIKIDLTRGIMDTFVFFVGTKRTVTKVFKEYSDLSKYCTQVSKPVTRYNVPDGLSILSEIPEATSAILENRVIIALTKYQQYIDYIHISDQFSGPVQQEDANTLKQPDTKPILWAGFNLPKDGDMEAVKPLLSLIFYLMERLKTYRMSKEGKQKADRNRLRVEEDFLKSTHAARAEAAAQRREEKRKQEKERVMAEDDPEKQRRWELKEQKRQAKKKAPKMKRLAVKSL</sequence>
<keyword evidence="10" id="KW-0732">Signal</keyword>
<feature type="region of interest" description="Disordered" evidence="8">
    <location>
        <begin position="419"/>
        <end position="476"/>
    </location>
</feature>
<comment type="subcellular location">
    <subcellularLocation>
        <location evidence="4">Rough endoplasmic reticulum membrane</location>
        <topology evidence="4">Single-pass type I membrane protein</topology>
    </subcellularLocation>
</comment>
<feature type="transmembrane region" description="Helical" evidence="9">
    <location>
        <begin position="140"/>
        <end position="160"/>
    </location>
</feature>
<protein>
    <recommendedName>
        <fullName evidence="6">PAT complex subunit CCDC47</fullName>
    </recommendedName>
    <alternativeName>
        <fullName evidence="7">Coiled-coil domain-containing protein 47</fullName>
    </alternativeName>
</protein>
<keyword evidence="1 9" id="KW-0812">Transmembrane</keyword>
<dbReference type="STRING" id="37001.A0A1A9WKQ9"/>
<feature type="compositionally biased region" description="Basic and acidic residues" evidence="8">
    <location>
        <begin position="426"/>
        <end position="459"/>
    </location>
</feature>
<keyword evidence="3 9" id="KW-0472">Membrane</keyword>
<proteinExistence type="inferred from homology"/>
<dbReference type="PANTHER" id="PTHR12883:SF0">
    <property type="entry name" value="PAT COMPLEX SUBUNIT CCDC47"/>
    <property type="match status" value="1"/>
</dbReference>
<evidence type="ECO:0000256" key="10">
    <source>
        <dbReference type="SAM" id="SignalP"/>
    </source>
</evidence>